<reference evidence="1 2" key="1">
    <citation type="submission" date="2019-04" db="EMBL/GenBank/DDBJ databases">
        <title>Friends and foes A comparative genomics study of 23 Aspergillus species from section Flavi.</title>
        <authorList>
            <consortium name="DOE Joint Genome Institute"/>
            <person name="Kjaerbolling I."/>
            <person name="Vesth T."/>
            <person name="Frisvad J.C."/>
            <person name="Nybo J.L."/>
            <person name="Theobald S."/>
            <person name="Kildgaard S."/>
            <person name="Isbrandt T."/>
            <person name="Kuo A."/>
            <person name="Sato A."/>
            <person name="Lyhne E.K."/>
            <person name="Kogle M.E."/>
            <person name="Wiebenga A."/>
            <person name="Kun R.S."/>
            <person name="Lubbers R.J."/>
            <person name="Makela M.R."/>
            <person name="Barry K."/>
            <person name="Chovatia M."/>
            <person name="Clum A."/>
            <person name="Daum C."/>
            <person name="Haridas S."/>
            <person name="He G."/>
            <person name="LaButti K."/>
            <person name="Lipzen A."/>
            <person name="Mondo S."/>
            <person name="Riley R."/>
            <person name="Salamov A."/>
            <person name="Simmons B.A."/>
            <person name="Magnuson J.K."/>
            <person name="Henrissat B."/>
            <person name="Mortensen U.H."/>
            <person name="Larsen T.O."/>
            <person name="Devries R.P."/>
            <person name="Grigoriev I.V."/>
            <person name="Machida M."/>
            <person name="Baker S.E."/>
            <person name="Andersen M.R."/>
        </authorList>
    </citation>
    <scope>NUCLEOTIDE SEQUENCE [LARGE SCALE GENOMIC DNA]</scope>
    <source>
        <strain evidence="1 2">CBS 151.66</strain>
    </source>
</reference>
<dbReference type="InterPro" id="IPR036291">
    <property type="entry name" value="NAD(P)-bd_dom_sf"/>
</dbReference>
<sequence length="147" mass="16248">MIYGNNINATHVSQLNTTSADIYRFMSLEAKPIDPVPENGFWPWVDVRDVVRAHLKALEVPAAGGERFFVCAGNYGYQQIVDILREKVPEIKDPVPHGKPGAGFGGVEVYTPDNEKSRRILGLQYCGLEASVVDSAYSHLNLEKQSS</sequence>
<gene>
    <name evidence="1" type="ORF">BDV29DRAFT_151888</name>
</gene>
<dbReference type="EMBL" id="ML732151">
    <property type="protein sequence ID" value="KAB8079286.1"/>
    <property type="molecule type" value="Genomic_DNA"/>
</dbReference>
<accession>A0A5N5XEZ4</accession>
<name>A0A5N5XEZ4_9EURO</name>
<dbReference type="AlphaFoldDB" id="A0A5N5XEZ4"/>
<organism evidence="1 2">
    <name type="scientific">Aspergillus leporis</name>
    <dbReference type="NCBI Taxonomy" id="41062"/>
    <lineage>
        <taxon>Eukaryota</taxon>
        <taxon>Fungi</taxon>
        <taxon>Dikarya</taxon>
        <taxon>Ascomycota</taxon>
        <taxon>Pezizomycotina</taxon>
        <taxon>Eurotiomycetes</taxon>
        <taxon>Eurotiomycetidae</taxon>
        <taxon>Eurotiales</taxon>
        <taxon>Aspergillaceae</taxon>
        <taxon>Aspergillus</taxon>
        <taxon>Aspergillus subgen. Circumdati</taxon>
    </lineage>
</organism>
<protein>
    <recommendedName>
        <fullName evidence="3">NAD-dependent epimerase/dehydratase domain-containing protein</fullName>
    </recommendedName>
</protein>
<dbReference type="OrthoDB" id="2735536at2759"/>
<proteinExistence type="predicted"/>
<dbReference type="SUPFAM" id="SSF51735">
    <property type="entry name" value="NAD(P)-binding Rossmann-fold domains"/>
    <property type="match status" value="1"/>
</dbReference>
<dbReference type="Proteomes" id="UP000326565">
    <property type="component" value="Unassembled WGS sequence"/>
</dbReference>
<keyword evidence="2" id="KW-1185">Reference proteome</keyword>
<evidence type="ECO:0000313" key="2">
    <source>
        <dbReference type="Proteomes" id="UP000326565"/>
    </source>
</evidence>
<dbReference type="Gene3D" id="3.40.50.720">
    <property type="entry name" value="NAD(P)-binding Rossmann-like Domain"/>
    <property type="match status" value="1"/>
</dbReference>
<evidence type="ECO:0000313" key="1">
    <source>
        <dbReference type="EMBL" id="KAB8079286.1"/>
    </source>
</evidence>
<evidence type="ECO:0008006" key="3">
    <source>
        <dbReference type="Google" id="ProtNLM"/>
    </source>
</evidence>